<dbReference type="InterPro" id="IPR006171">
    <property type="entry name" value="TOPRIM_dom"/>
</dbReference>
<dbReference type="GO" id="GO:0007059">
    <property type="term" value="P:chromosome segregation"/>
    <property type="evidence" value="ECO:0000318"/>
    <property type="project" value="GO_Central"/>
</dbReference>
<dbReference type="NCBIfam" id="TIGR01051">
    <property type="entry name" value="topA_bact"/>
    <property type="match status" value="1"/>
</dbReference>
<name>D8SZD6_SELML</name>
<dbReference type="PROSITE" id="PS00396">
    <property type="entry name" value="TOPO_IA_1"/>
    <property type="match status" value="1"/>
</dbReference>
<dbReference type="GO" id="GO:0003917">
    <property type="term" value="F:DNA topoisomerase type I (single strand cut, ATP-independent) activity"/>
    <property type="evidence" value="ECO:0000318"/>
    <property type="project" value="GO_Central"/>
</dbReference>
<feature type="compositionally biased region" description="Basic and acidic residues" evidence="15">
    <location>
        <begin position="150"/>
        <end position="162"/>
    </location>
</feature>
<dbReference type="Gene3D" id="3.40.50.140">
    <property type="match status" value="1"/>
</dbReference>
<protein>
    <recommendedName>
        <fullName evidence="3">DNA topoisomerase</fullName>
        <ecNumber evidence="3">5.6.2.1</ecNumber>
    </recommendedName>
    <alternativeName>
        <fullName evidence="14">Omega-protein</fullName>
    </alternativeName>
    <alternativeName>
        <fullName evidence="13">Relaxing enzyme</fullName>
    </alternativeName>
    <alternativeName>
        <fullName evidence="11">Swivelase</fullName>
    </alternativeName>
    <alternativeName>
        <fullName evidence="12">Untwisting enzyme</fullName>
    </alternativeName>
</protein>
<dbReference type="InterPro" id="IPR000380">
    <property type="entry name" value="Topo_IA"/>
</dbReference>
<dbReference type="KEGG" id="smo:SELMODRAFT_427375"/>
<evidence type="ECO:0000256" key="13">
    <source>
        <dbReference type="ARBA" id="ARBA00032235"/>
    </source>
</evidence>
<evidence type="ECO:0000256" key="5">
    <source>
        <dbReference type="ARBA" id="ARBA00022771"/>
    </source>
</evidence>
<evidence type="ECO:0000256" key="4">
    <source>
        <dbReference type="ARBA" id="ARBA00022723"/>
    </source>
</evidence>
<evidence type="ECO:0000256" key="14">
    <source>
        <dbReference type="ARBA" id="ARBA00032877"/>
    </source>
</evidence>
<dbReference type="EC" id="5.6.2.1" evidence="3"/>
<evidence type="ECO:0000256" key="12">
    <source>
        <dbReference type="ARBA" id="ARBA00031985"/>
    </source>
</evidence>
<sequence length="1020" mass="112724">MGALKASSSLFSRLLCSSSAAFLPSIAPGRISCGIFESGSQGRWGIAQSGQKFVLYQFSRDFSSASSRRWFRRKGKKGAALNASTAESQQTAGAENVAKKSPGRKSKGTAKPEEETQDPQAVDKKKARSKVAVEQKPSDATNATKKKKKNESNATKEDDGGKVKSAAKTTKPKDAAKLKPAKEVKDGGDLKEAPSKRSKKKAEVVAATTIDSTIETGEQENGAALSGKVVVVVESPAKAKTIEKYLGENYVVVASYGHVRDLAARSGSVRPQDDFDLVWEVPDTAKSRFNQIKTALKGAQAMVLASDPDREGEAIAWHILEMIRLEGIMKKGLKIQRVTFNEITKTAVQQGMKSPRNISQELVDAYLARRALDYLIGFDISPLLWRKLPGSKSAGRVQSAALCLLADREKEIESFTPREYWTVEAEICPADSKGQVSFPARLVSYNGVKLDQFSLTGSEAEAAASYIGQSSLRVDGMKNSVIRRNAPGPYITSSLQQDASSKLGFGASKTMLLAQKLYEGVKLPDGELVGLITYMRTDSMQLSAQAIESIRKFGEERYGKNYVLSSPRKFSSKVKNAQEAHEAIRPTGIERIPSELAKVLEQDALRLYALIWRRTMACQLEQAVFNHVSLDVEDPKGVVRLRSTASTMEFPGFQIVYRDKDALAGDNEEEESATEKKLPSLKAGSCVSAIDVKHKQHFTEPPPRYTEGSLVKKMEELGIGRPSTYAHVLKTLQLRQYMQIEKQRIIPRVRGRMVAAFLSRYFTEFVDYGFTAKMEEQLDAVSSGSMKWKEVLQQFWPNFHDKVTSTAKVPTQQVADMLASLFSDKLAGKDKTCPNCHTGELQLKLTKFGTGYFLGCNRYPSCHYSNSLDKDEEEEEEECGSPVAKSRSKVLGVDSSTGLPVLYKEGPYGDYVQIGEDAKGKLKPKRVRVPESINYNAFTLEMAMELMKYPKELGVDPEGKPVMIGIGRFGCYIRREGYSVYVPKDQKVEELTLEMALDIFVKGKEDRRKVRKSPVKIAFA</sequence>
<dbReference type="CDD" id="cd00186">
    <property type="entry name" value="TOP1Ac"/>
    <property type="match status" value="1"/>
</dbReference>
<dbReference type="GO" id="GO:0003677">
    <property type="term" value="F:DNA binding"/>
    <property type="evidence" value="ECO:0007669"/>
    <property type="project" value="UniProtKB-KW"/>
</dbReference>
<dbReference type="Gene3D" id="1.10.290.10">
    <property type="entry name" value="Topoisomerase I, domain 4"/>
    <property type="match status" value="1"/>
</dbReference>
<feature type="domain" description="Topo IA-type catalytic" evidence="18">
    <location>
        <begin position="359"/>
        <end position="804"/>
    </location>
</feature>
<evidence type="ECO:0000256" key="1">
    <source>
        <dbReference type="ARBA" id="ARBA00000213"/>
    </source>
</evidence>
<dbReference type="InterPro" id="IPR013824">
    <property type="entry name" value="Topo_IA_cen_sub1"/>
</dbReference>
<dbReference type="PROSITE" id="PS50880">
    <property type="entry name" value="TOPRIM"/>
    <property type="match status" value="1"/>
</dbReference>
<dbReference type="Pfam" id="PF01751">
    <property type="entry name" value="Toprim"/>
    <property type="match status" value="1"/>
</dbReference>
<dbReference type="PANTHER" id="PTHR42785">
    <property type="entry name" value="DNA TOPOISOMERASE, TYPE IA, CORE"/>
    <property type="match status" value="1"/>
</dbReference>
<keyword evidence="9" id="KW-0238">DNA-binding</keyword>
<reference evidence="19 20" key="1">
    <citation type="journal article" date="2011" name="Science">
        <title>The Selaginella genome identifies genetic changes associated with the evolution of vascular plants.</title>
        <authorList>
            <person name="Banks J.A."/>
            <person name="Nishiyama T."/>
            <person name="Hasebe M."/>
            <person name="Bowman J.L."/>
            <person name="Gribskov M."/>
            <person name="dePamphilis C."/>
            <person name="Albert V.A."/>
            <person name="Aono N."/>
            <person name="Aoyama T."/>
            <person name="Ambrose B.A."/>
            <person name="Ashton N.W."/>
            <person name="Axtell M.J."/>
            <person name="Barker E."/>
            <person name="Barker M.S."/>
            <person name="Bennetzen J.L."/>
            <person name="Bonawitz N.D."/>
            <person name="Chapple C."/>
            <person name="Cheng C."/>
            <person name="Correa L.G."/>
            <person name="Dacre M."/>
            <person name="DeBarry J."/>
            <person name="Dreyer I."/>
            <person name="Elias M."/>
            <person name="Engstrom E.M."/>
            <person name="Estelle M."/>
            <person name="Feng L."/>
            <person name="Finet C."/>
            <person name="Floyd S.K."/>
            <person name="Frommer W.B."/>
            <person name="Fujita T."/>
            <person name="Gramzow L."/>
            <person name="Gutensohn M."/>
            <person name="Harholt J."/>
            <person name="Hattori M."/>
            <person name="Heyl A."/>
            <person name="Hirai T."/>
            <person name="Hiwatashi Y."/>
            <person name="Ishikawa M."/>
            <person name="Iwata M."/>
            <person name="Karol K.G."/>
            <person name="Koehler B."/>
            <person name="Kolukisaoglu U."/>
            <person name="Kubo M."/>
            <person name="Kurata T."/>
            <person name="Lalonde S."/>
            <person name="Li K."/>
            <person name="Li Y."/>
            <person name="Litt A."/>
            <person name="Lyons E."/>
            <person name="Manning G."/>
            <person name="Maruyama T."/>
            <person name="Michael T.P."/>
            <person name="Mikami K."/>
            <person name="Miyazaki S."/>
            <person name="Morinaga S."/>
            <person name="Murata T."/>
            <person name="Mueller-Roeber B."/>
            <person name="Nelson D.R."/>
            <person name="Obara M."/>
            <person name="Oguri Y."/>
            <person name="Olmstead R.G."/>
            <person name="Onodera N."/>
            <person name="Petersen B.L."/>
            <person name="Pils B."/>
            <person name="Prigge M."/>
            <person name="Rensing S.A."/>
            <person name="Riano-Pachon D.M."/>
            <person name="Roberts A.W."/>
            <person name="Sato Y."/>
            <person name="Scheller H.V."/>
            <person name="Schulz B."/>
            <person name="Schulz C."/>
            <person name="Shakirov E.V."/>
            <person name="Shibagaki N."/>
            <person name="Shinohara N."/>
            <person name="Shippen D.E."/>
            <person name="Soerensen I."/>
            <person name="Sotooka R."/>
            <person name="Sugimoto N."/>
            <person name="Sugita M."/>
            <person name="Sumikawa N."/>
            <person name="Tanurdzic M."/>
            <person name="Theissen G."/>
            <person name="Ulvskov P."/>
            <person name="Wakazuki S."/>
            <person name="Weng J.K."/>
            <person name="Willats W.W."/>
            <person name="Wipf D."/>
            <person name="Wolf P.G."/>
            <person name="Yang L."/>
            <person name="Zimmer A.D."/>
            <person name="Zhu Q."/>
            <person name="Mitros T."/>
            <person name="Hellsten U."/>
            <person name="Loque D."/>
            <person name="Otillar R."/>
            <person name="Salamov A."/>
            <person name="Schmutz J."/>
            <person name="Shapiro H."/>
            <person name="Lindquist E."/>
            <person name="Lucas S."/>
            <person name="Rokhsar D."/>
            <person name="Grigoriev I.V."/>
        </authorList>
    </citation>
    <scope>NUCLEOTIDE SEQUENCE [LARGE SCALE GENOMIC DNA]</scope>
</reference>
<keyword evidence="4" id="KW-0479">Metal-binding</keyword>
<dbReference type="InterPro" id="IPR013825">
    <property type="entry name" value="Topo_IA_cen_sub2"/>
</dbReference>
<keyword evidence="7" id="KW-0460">Magnesium</keyword>
<dbReference type="InterPro" id="IPR023406">
    <property type="entry name" value="Topo_IA_AS"/>
</dbReference>
<keyword evidence="20" id="KW-1185">Reference proteome</keyword>
<keyword evidence="5" id="KW-0863">Zinc-finger</keyword>
<proteinExistence type="inferred from homology"/>
<keyword evidence="16" id="KW-0732">Signal</keyword>
<dbReference type="AlphaFoldDB" id="D8SZD6"/>
<dbReference type="PANTHER" id="PTHR42785:SF1">
    <property type="entry name" value="DNA TOPOISOMERASE"/>
    <property type="match status" value="1"/>
</dbReference>
<dbReference type="InterPro" id="IPR028612">
    <property type="entry name" value="Topoisom_1_IA"/>
</dbReference>
<comment type="similarity">
    <text evidence="2">Belongs to the type IA topoisomerase family.</text>
</comment>
<dbReference type="PROSITE" id="PS52039">
    <property type="entry name" value="TOPO_IA_2"/>
    <property type="match status" value="1"/>
</dbReference>
<dbReference type="OrthoDB" id="430051at2759"/>
<evidence type="ECO:0000313" key="20">
    <source>
        <dbReference type="Proteomes" id="UP000001514"/>
    </source>
</evidence>
<evidence type="ECO:0000256" key="10">
    <source>
        <dbReference type="ARBA" id="ARBA00023235"/>
    </source>
</evidence>
<dbReference type="eggNOG" id="KOG1956">
    <property type="taxonomic scope" value="Eukaryota"/>
</dbReference>
<comment type="catalytic activity">
    <reaction evidence="1">
        <text>ATP-independent breakage of single-stranded DNA, followed by passage and rejoining.</text>
        <dbReference type="EC" id="5.6.2.1"/>
    </reaction>
</comment>
<feature type="compositionally biased region" description="Basic and acidic residues" evidence="15">
    <location>
        <begin position="171"/>
        <end position="195"/>
    </location>
</feature>
<dbReference type="SMART" id="SM00493">
    <property type="entry name" value="TOPRIM"/>
    <property type="match status" value="1"/>
</dbReference>
<evidence type="ECO:0000256" key="9">
    <source>
        <dbReference type="ARBA" id="ARBA00023125"/>
    </source>
</evidence>
<evidence type="ECO:0000256" key="3">
    <source>
        <dbReference type="ARBA" id="ARBA00012891"/>
    </source>
</evidence>
<dbReference type="InterPro" id="IPR034149">
    <property type="entry name" value="TOPRIM_TopoI"/>
</dbReference>
<dbReference type="InterPro" id="IPR013498">
    <property type="entry name" value="Topo_IA_Znf"/>
</dbReference>
<dbReference type="InterPro" id="IPR025589">
    <property type="entry name" value="Toprim_C_rpt"/>
</dbReference>
<dbReference type="InParanoid" id="D8SZD6"/>
<evidence type="ECO:0000256" key="15">
    <source>
        <dbReference type="SAM" id="MobiDB-lite"/>
    </source>
</evidence>
<dbReference type="Pfam" id="PF01396">
    <property type="entry name" value="Zn_ribbon_Top1"/>
    <property type="match status" value="1"/>
</dbReference>
<organism evidence="20">
    <name type="scientific">Selaginella moellendorffii</name>
    <name type="common">Spikemoss</name>
    <dbReference type="NCBI Taxonomy" id="88036"/>
    <lineage>
        <taxon>Eukaryota</taxon>
        <taxon>Viridiplantae</taxon>
        <taxon>Streptophyta</taxon>
        <taxon>Embryophyta</taxon>
        <taxon>Tracheophyta</taxon>
        <taxon>Lycopodiopsida</taxon>
        <taxon>Selaginellales</taxon>
        <taxon>Selaginellaceae</taxon>
        <taxon>Selaginella</taxon>
    </lineage>
</organism>
<keyword evidence="10" id="KW-0413">Isomerase</keyword>
<evidence type="ECO:0000256" key="6">
    <source>
        <dbReference type="ARBA" id="ARBA00022833"/>
    </source>
</evidence>
<evidence type="ECO:0000259" key="18">
    <source>
        <dbReference type="PROSITE" id="PS52039"/>
    </source>
</evidence>
<dbReference type="InterPro" id="IPR013497">
    <property type="entry name" value="Topo_IA_cen"/>
</dbReference>
<dbReference type="InterPro" id="IPR005733">
    <property type="entry name" value="TopoI_bac-type"/>
</dbReference>
<accession>D8SZD6</accession>
<dbReference type="InterPro" id="IPR023405">
    <property type="entry name" value="Topo_IA_core_domain"/>
</dbReference>
<dbReference type="Pfam" id="PF13368">
    <property type="entry name" value="Toprim_C_rpt"/>
    <property type="match status" value="2"/>
</dbReference>
<feature type="chain" id="PRO_5003123182" description="DNA topoisomerase" evidence="16">
    <location>
        <begin position="22"/>
        <end position="1020"/>
    </location>
</feature>
<dbReference type="InterPro" id="IPR003602">
    <property type="entry name" value="Topo_IA_DNA-bd_dom"/>
</dbReference>
<dbReference type="EMBL" id="GL377655">
    <property type="protein sequence ID" value="EFJ10264.1"/>
    <property type="molecule type" value="Genomic_DNA"/>
</dbReference>
<dbReference type="HOGENOM" id="CLU_002929_0_0_1"/>
<feature type="region of interest" description="Disordered" evidence="15">
    <location>
        <begin position="76"/>
        <end position="204"/>
    </location>
</feature>
<evidence type="ECO:0000256" key="7">
    <source>
        <dbReference type="ARBA" id="ARBA00022842"/>
    </source>
</evidence>
<evidence type="ECO:0000256" key="8">
    <source>
        <dbReference type="ARBA" id="ARBA00023029"/>
    </source>
</evidence>
<evidence type="ECO:0000256" key="11">
    <source>
        <dbReference type="ARBA" id="ARBA00030003"/>
    </source>
</evidence>
<dbReference type="Proteomes" id="UP000001514">
    <property type="component" value="Unassembled WGS sequence"/>
</dbReference>
<feature type="compositionally biased region" description="Polar residues" evidence="15">
    <location>
        <begin position="82"/>
        <end position="93"/>
    </location>
</feature>
<dbReference type="SMART" id="SM00437">
    <property type="entry name" value="TOP1Ac"/>
    <property type="match status" value="1"/>
</dbReference>
<dbReference type="OMA" id="YAQPKQR"/>
<dbReference type="GO" id="GO:0008270">
    <property type="term" value="F:zinc ion binding"/>
    <property type="evidence" value="ECO:0007669"/>
    <property type="project" value="UniProtKB-KW"/>
</dbReference>
<dbReference type="SMART" id="SM00436">
    <property type="entry name" value="TOP1Bc"/>
    <property type="match status" value="1"/>
</dbReference>
<dbReference type="CDD" id="cd03363">
    <property type="entry name" value="TOPRIM_TopoIA_TopoI"/>
    <property type="match status" value="1"/>
</dbReference>
<dbReference type="PRINTS" id="PR00417">
    <property type="entry name" value="PRTPISMRASEI"/>
</dbReference>
<evidence type="ECO:0000256" key="16">
    <source>
        <dbReference type="SAM" id="SignalP"/>
    </source>
</evidence>
<dbReference type="Pfam" id="PF01131">
    <property type="entry name" value="Topoisom_bac"/>
    <property type="match status" value="1"/>
</dbReference>
<dbReference type="STRING" id="88036.D8SZD6"/>
<evidence type="ECO:0000313" key="19">
    <source>
        <dbReference type="EMBL" id="EFJ10264.1"/>
    </source>
</evidence>
<evidence type="ECO:0000256" key="2">
    <source>
        <dbReference type="ARBA" id="ARBA00009446"/>
    </source>
</evidence>
<feature type="signal peptide" evidence="16">
    <location>
        <begin position="1"/>
        <end position="21"/>
    </location>
</feature>
<feature type="domain" description="Toprim" evidence="17">
    <location>
        <begin position="228"/>
        <end position="343"/>
    </location>
</feature>
<dbReference type="SUPFAM" id="SSF56712">
    <property type="entry name" value="Prokaryotic type I DNA topoisomerase"/>
    <property type="match status" value="1"/>
</dbReference>
<evidence type="ECO:0000259" key="17">
    <source>
        <dbReference type="PROSITE" id="PS50880"/>
    </source>
</evidence>
<gene>
    <name evidence="19" type="ORF">SELMODRAFT_427375</name>
</gene>
<dbReference type="GO" id="GO:0005694">
    <property type="term" value="C:chromosome"/>
    <property type="evidence" value="ECO:0007669"/>
    <property type="project" value="InterPro"/>
</dbReference>
<dbReference type="Gene3D" id="1.10.460.10">
    <property type="entry name" value="Topoisomerase I, domain 2"/>
    <property type="match status" value="1"/>
</dbReference>
<dbReference type="FunCoup" id="D8SZD6">
    <property type="interactions" value="329"/>
</dbReference>
<keyword evidence="6" id="KW-0862">Zinc</keyword>
<dbReference type="Gene3D" id="3.30.65.10">
    <property type="entry name" value="Bacterial Topoisomerase I, domain 1"/>
    <property type="match status" value="1"/>
</dbReference>
<dbReference type="HAMAP" id="MF_00952">
    <property type="entry name" value="Topoisom_1_prok"/>
    <property type="match status" value="1"/>
</dbReference>
<dbReference type="InterPro" id="IPR013826">
    <property type="entry name" value="Topo_IA_cen_sub3"/>
</dbReference>
<dbReference type="Gene3D" id="2.70.20.10">
    <property type="entry name" value="Topoisomerase I, domain 3"/>
    <property type="match status" value="1"/>
</dbReference>
<keyword evidence="8" id="KW-0799">Topoisomerase</keyword>
<dbReference type="InterPro" id="IPR003601">
    <property type="entry name" value="Topo_IA_2"/>
</dbReference>
<dbReference type="GO" id="GO:0006265">
    <property type="term" value="P:DNA topological change"/>
    <property type="evidence" value="ECO:0000318"/>
    <property type="project" value="GO_Central"/>
</dbReference>
<dbReference type="Gramene" id="EFJ10264">
    <property type="protein sequence ID" value="EFJ10264"/>
    <property type="gene ID" value="SELMODRAFT_427375"/>
</dbReference>